<dbReference type="Proteomes" id="UP001358586">
    <property type="component" value="Chromosome 11"/>
</dbReference>
<protein>
    <recommendedName>
        <fullName evidence="3">DUF4283 domain-containing protein</fullName>
    </recommendedName>
</protein>
<organism evidence="1 2">
    <name type="scientific">Gossypium arboreum</name>
    <name type="common">Tree cotton</name>
    <name type="synonym">Gossypium nanking</name>
    <dbReference type="NCBI Taxonomy" id="29729"/>
    <lineage>
        <taxon>Eukaryota</taxon>
        <taxon>Viridiplantae</taxon>
        <taxon>Streptophyta</taxon>
        <taxon>Embryophyta</taxon>
        <taxon>Tracheophyta</taxon>
        <taxon>Spermatophyta</taxon>
        <taxon>Magnoliopsida</taxon>
        <taxon>eudicotyledons</taxon>
        <taxon>Gunneridae</taxon>
        <taxon>Pentapetalae</taxon>
        <taxon>rosids</taxon>
        <taxon>malvids</taxon>
        <taxon>Malvales</taxon>
        <taxon>Malvaceae</taxon>
        <taxon>Malvoideae</taxon>
        <taxon>Gossypium</taxon>
    </lineage>
</organism>
<accession>A0ABR0N2I4</accession>
<sequence length="113" mass="13086">MADETNHLLKRLTLTGAEGEEVSFGIKDEFSVQLGSENWAVGKLITDVAFNRDALVRVFKNVWYTDDEKDYEPSFSPRDNDFSLVPFWIRFYNVPLGWMNRLAERGSRRGDGY</sequence>
<evidence type="ECO:0008006" key="3">
    <source>
        <dbReference type="Google" id="ProtNLM"/>
    </source>
</evidence>
<dbReference type="EMBL" id="JARKNE010000011">
    <property type="protein sequence ID" value="KAK5784047.1"/>
    <property type="molecule type" value="Genomic_DNA"/>
</dbReference>
<gene>
    <name evidence="1" type="ORF">PVK06_038565</name>
</gene>
<comment type="caution">
    <text evidence="1">The sequence shown here is derived from an EMBL/GenBank/DDBJ whole genome shotgun (WGS) entry which is preliminary data.</text>
</comment>
<evidence type="ECO:0000313" key="2">
    <source>
        <dbReference type="Proteomes" id="UP001358586"/>
    </source>
</evidence>
<reference evidence="1 2" key="1">
    <citation type="submission" date="2023-03" db="EMBL/GenBank/DDBJ databases">
        <title>WGS of Gossypium arboreum.</title>
        <authorList>
            <person name="Yu D."/>
        </authorList>
    </citation>
    <scope>NUCLEOTIDE SEQUENCE [LARGE SCALE GENOMIC DNA]</scope>
    <source>
        <tissue evidence="1">Leaf</tissue>
    </source>
</reference>
<keyword evidence="2" id="KW-1185">Reference proteome</keyword>
<evidence type="ECO:0000313" key="1">
    <source>
        <dbReference type="EMBL" id="KAK5784047.1"/>
    </source>
</evidence>
<proteinExistence type="predicted"/>
<name>A0ABR0N2I4_GOSAR</name>